<dbReference type="PANTHER" id="PTHR16435">
    <property type="entry name" value="SPERMATOGENESIS-ASSOCIATED PROTEIN 6 SPATA6"/>
    <property type="match status" value="1"/>
</dbReference>
<name>A0A401REQ5_CHIPU</name>
<proteinExistence type="predicted"/>
<feature type="compositionally biased region" description="Basic and acidic residues" evidence="1">
    <location>
        <begin position="1"/>
        <end position="12"/>
    </location>
</feature>
<feature type="region of interest" description="Disordered" evidence="1">
    <location>
        <begin position="1"/>
        <end position="37"/>
    </location>
</feature>
<dbReference type="PANTHER" id="PTHR16435:SF3">
    <property type="entry name" value="SPERMATOGENESIS-ASSOCIATED PROTEIN 6"/>
    <property type="match status" value="1"/>
</dbReference>
<accession>A0A401REQ5</accession>
<dbReference type="EMBL" id="BEZZ01001256">
    <property type="protein sequence ID" value="GCC16638.1"/>
    <property type="molecule type" value="Genomic_DNA"/>
</dbReference>
<keyword evidence="3" id="KW-1185">Reference proteome</keyword>
<dbReference type="GO" id="GO:0120212">
    <property type="term" value="C:sperm head-tail coupling apparatus"/>
    <property type="evidence" value="ECO:0007669"/>
    <property type="project" value="InterPro"/>
</dbReference>
<evidence type="ECO:0000256" key="1">
    <source>
        <dbReference type="SAM" id="MobiDB-lite"/>
    </source>
</evidence>
<comment type="caution">
    <text evidence="2">The sequence shown here is derived from an EMBL/GenBank/DDBJ whole genome shotgun (WGS) entry which is preliminary data.</text>
</comment>
<gene>
    <name evidence="2" type="ORF">chiPu_0017299</name>
</gene>
<evidence type="ECO:0000313" key="2">
    <source>
        <dbReference type="EMBL" id="GCC16638.1"/>
    </source>
</evidence>
<dbReference type="OMA" id="NSACDNT"/>
<dbReference type="OrthoDB" id="5963614at2759"/>
<dbReference type="GO" id="GO:0032027">
    <property type="term" value="F:myosin light chain binding"/>
    <property type="evidence" value="ECO:0007669"/>
    <property type="project" value="InterPro"/>
</dbReference>
<organism evidence="2 3">
    <name type="scientific">Chiloscyllium punctatum</name>
    <name type="common">Brownbanded bambooshark</name>
    <name type="synonym">Hemiscyllium punctatum</name>
    <dbReference type="NCBI Taxonomy" id="137246"/>
    <lineage>
        <taxon>Eukaryota</taxon>
        <taxon>Metazoa</taxon>
        <taxon>Chordata</taxon>
        <taxon>Craniata</taxon>
        <taxon>Vertebrata</taxon>
        <taxon>Chondrichthyes</taxon>
        <taxon>Elasmobranchii</taxon>
        <taxon>Galeomorphii</taxon>
        <taxon>Galeoidea</taxon>
        <taxon>Orectolobiformes</taxon>
        <taxon>Hemiscylliidae</taxon>
        <taxon>Chiloscyllium</taxon>
    </lineage>
</organism>
<dbReference type="GO" id="GO:0007283">
    <property type="term" value="P:spermatogenesis"/>
    <property type="evidence" value="ECO:0007669"/>
    <property type="project" value="InterPro"/>
</dbReference>
<dbReference type="Proteomes" id="UP000287033">
    <property type="component" value="Unassembled WGS sequence"/>
</dbReference>
<reference evidence="2 3" key="1">
    <citation type="journal article" date="2018" name="Nat. Ecol. Evol.">
        <title>Shark genomes provide insights into elasmobranch evolution and the origin of vertebrates.</title>
        <authorList>
            <person name="Hara Y"/>
            <person name="Yamaguchi K"/>
            <person name="Onimaru K"/>
            <person name="Kadota M"/>
            <person name="Koyanagi M"/>
            <person name="Keeley SD"/>
            <person name="Tatsumi K"/>
            <person name="Tanaka K"/>
            <person name="Motone F"/>
            <person name="Kageyama Y"/>
            <person name="Nozu R"/>
            <person name="Adachi N"/>
            <person name="Nishimura O"/>
            <person name="Nakagawa R"/>
            <person name="Tanegashima C"/>
            <person name="Kiyatake I"/>
            <person name="Matsumoto R"/>
            <person name="Murakumo K"/>
            <person name="Nishida K"/>
            <person name="Terakita A"/>
            <person name="Kuratani S"/>
            <person name="Sato K"/>
            <person name="Hyodo S Kuraku.S."/>
        </authorList>
    </citation>
    <scope>NUCLEOTIDE SEQUENCE [LARGE SCALE GENOMIC DNA]</scope>
</reference>
<sequence length="176" mass="19975">MMIKKPREKDLQDNSFEDTDELVMSEPAGRQLSPTTTSMNYLTTSSFQKQSPVLNRLSLRERFYPGSFGPTKWEEIHQRVLKVLKSNSARQRLDFNSSAEVDYPSGVRSVSSVNSACDNTDHLSSVLHQNASVHLGDGDYWSSRAAAYKGMPHRAIFEESLEKIYRNMYKKASDST</sequence>
<dbReference type="STRING" id="137246.A0A401REQ5"/>
<dbReference type="AlphaFoldDB" id="A0A401REQ5"/>
<evidence type="ECO:0000313" key="3">
    <source>
        <dbReference type="Proteomes" id="UP000287033"/>
    </source>
</evidence>
<protein>
    <submittedName>
        <fullName evidence="2">Uncharacterized protein</fullName>
    </submittedName>
</protein>
<dbReference type="InterPro" id="IPR042769">
    <property type="entry name" value="SPATA6_fam"/>
</dbReference>